<organism evidence="2 3">
    <name type="scientific">Desulfosporosinus youngiae DSM 17734</name>
    <dbReference type="NCBI Taxonomy" id="768710"/>
    <lineage>
        <taxon>Bacteria</taxon>
        <taxon>Bacillati</taxon>
        <taxon>Bacillota</taxon>
        <taxon>Clostridia</taxon>
        <taxon>Eubacteriales</taxon>
        <taxon>Desulfitobacteriaceae</taxon>
        <taxon>Desulfosporosinus</taxon>
    </lineage>
</organism>
<name>H5Y2W3_9FIRM</name>
<evidence type="ECO:0000313" key="2">
    <source>
        <dbReference type="EMBL" id="EHQ88520.1"/>
    </source>
</evidence>
<accession>H5Y2W3</accession>
<dbReference type="Proteomes" id="UP000005104">
    <property type="component" value="Chromosome"/>
</dbReference>
<dbReference type="RefSeq" id="WP_007781024.1">
    <property type="nucleotide sequence ID" value="NZ_CM001441.1"/>
</dbReference>
<dbReference type="eggNOG" id="ENOG50339SC">
    <property type="taxonomic scope" value="Bacteria"/>
</dbReference>
<keyword evidence="1" id="KW-1133">Transmembrane helix</keyword>
<keyword evidence="3" id="KW-1185">Reference proteome</keyword>
<keyword evidence="1" id="KW-0472">Membrane</keyword>
<dbReference type="AlphaFoldDB" id="H5Y2W3"/>
<dbReference type="HOGENOM" id="CLU_194269_2_0_9"/>
<dbReference type="OrthoDB" id="2112909at2"/>
<dbReference type="STRING" id="768710.DesyoDRAFT_1362"/>
<sequence>MIFLLVCAFIGVILFEVPSLIRNKHWRELIVFSIFLSMAFLMSLLPAIGVKLPSPAKGIDYLIEDILHLNYQ</sequence>
<evidence type="ECO:0000313" key="3">
    <source>
        <dbReference type="Proteomes" id="UP000005104"/>
    </source>
</evidence>
<feature type="transmembrane region" description="Helical" evidence="1">
    <location>
        <begin position="29"/>
        <end position="50"/>
    </location>
</feature>
<gene>
    <name evidence="2" type="ORF">DesyoDRAFT_1362</name>
</gene>
<evidence type="ECO:0000256" key="1">
    <source>
        <dbReference type="SAM" id="Phobius"/>
    </source>
</evidence>
<keyword evidence="1" id="KW-0812">Transmembrane</keyword>
<protein>
    <submittedName>
        <fullName evidence="2">Uncharacterized protein</fullName>
    </submittedName>
</protein>
<dbReference type="EMBL" id="CM001441">
    <property type="protein sequence ID" value="EHQ88520.1"/>
    <property type="molecule type" value="Genomic_DNA"/>
</dbReference>
<reference evidence="2 3" key="1">
    <citation type="submission" date="2011-11" db="EMBL/GenBank/DDBJ databases">
        <title>The Noncontiguous Finished genome of Desulfosporosinus youngiae DSM 17734.</title>
        <authorList>
            <consortium name="US DOE Joint Genome Institute (JGI-PGF)"/>
            <person name="Lucas S."/>
            <person name="Han J."/>
            <person name="Lapidus A."/>
            <person name="Cheng J.-F."/>
            <person name="Goodwin L."/>
            <person name="Pitluck S."/>
            <person name="Peters L."/>
            <person name="Ovchinnikova G."/>
            <person name="Lu M."/>
            <person name="Land M.L."/>
            <person name="Hauser L."/>
            <person name="Pester M."/>
            <person name="Spring S."/>
            <person name="Ollivier B."/>
            <person name="Rattei T."/>
            <person name="Klenk H.-P."/>
            <person name="Wagner M."/>
            <person name="Loy A."/>
            <person name="Woyke T.J."/>
        </authorList>
    </citation>
    <scope>NUCLEOTIDE SEQUENCE [LARGE SCALE GENOMIC DNA]</scope>
    <source>
        <strain evidence="2 3">DSM 17734</strain>
    </source>
</reference>
<proteinExistence type="predicted"/>